<evidence type="ECO:0000259" key="2">
    <source>
        <dbReference type="Pfam" id="PF03807"/>
    </source>
</evidence>
<keyword evidence="4" id="KW-1185">Reference proteome</keyword>
<sequence length="198" mass="20426">MQIGILGAGHIGTAIARTLARAGIAVSIANSRGPQSLAPLVAELGPSVTAATPEQVAQADLVFVAIGWSKLPQALKGLDLSGRIVVDANNPIEAPQFKPFDLHGRTSSEVFADLVPGARVVKALNHLLAEVLGTDPRGHGGQRVLFVSGDDVQAKGELAALLQRTGYATIDLGGLVEGGRMQQFPGGPLAVQHLVKQA</sequence>
<dbReference type="Proteomes" id="UP000829194">
    <property type="component" value="Chromosome"/>
</dbReference>
<evidence type="ECO:0000313" key="3">
    <source>
        <dbReference type="EMBL" id="UNP31997.1"/>
    </source>
</evidence>
<dbReference type="InterPro" id="IPR051267">
    <property type="entry name" value="STEAP_metalloreductase"/>
</dbReference>
<dbReference type="InterPro" id="IPR028939">
    <property type="entry name" value="P5C_Rdtase_cat_N"/>
</dbReference>
<dbReference type="InterPro" id="IPR036291">
    <property type="entry name" value="NAD(P)-bd_dom_sf"/>
</dbReference>
<evidence type="ECO:0000313" key="4">
    <source>
        <dbReference type="Proteomes" id="UP000829194"/>
    </source>
</evidence>
<accession>A0ABY3XK25</accession>
<dbReference type="Pfam" id="PF03807">
    <property type="entry name" value="F420_oxidored"/>
    <property type="match status" value="1"/>
</dbReference>
<dbReference type="SUPFAM" id="SSF51735">
    <property type="entry name" value="NAD(P)-binding Rossmann-fold domains"/>
    <property type="match status" value="1"/>
</dbReference>
<organism evidence="3 4">
    <name type="scientific">Lysobacter gummosus</name>
    <dbReference type="NCBI Taxonomy" id="262324"/>
    <lineage>
        <taxon>Bacteria</taxon>
        <taxon>Pseudomonadati</taxon>
        <taxon>Pseudomonadota</taxon>
        <taxon>Gammaproteobacteria</taxon>
        <taxon>Lysobacterales</taxon>
        <taxon>Lysobacteraceae</taxon>
        <taxon>Lysobacter</taxon>
    </lineage>
</organism>
<name>A0ABY3XK25_9GAMM</name>
<dbReference type="Gene3D" id="3.40.50.720">
    <property type="entry name" value="NAD(P)-binding Rossmann-like Domain"/>
    <property type="match status" value="1"/>
</dbReference>
<protein>
    <submittedName>
        <fullName evidence="3">NADPH-dependent F420 reductase</fullName>
    </submittedName>
</protein>
<dbReference type="PANTHER" id="PTHR14239">
    <property type="entry name" value="DUDULIN-RELATED"/>
    <property type="match status" value="1"/>
</dbReference>
<keyword evidence="1" id="KW-0560">Oxidoreductase</keyword>
<dbReference type="RefSeq" id="WP_057943074.1">
    <property type="nucleotide sequence ID" value="NZ_CP011131.1"/>
</dbReference>
<evidence type="ECO:0000256" key="1">
    <source>
        <dbReference type="ARBA" id="ARBA00023002"/>
    </source>
</evidence>
<gene>
    <name evidence="3" type="ORF">MOV92_12390</name>
</gene>
<feature type="domain" description="Pyrroline-5-carboxylate reductase catalytic N-terminal" evidence="2">
    <location>
        <begin position="2"/>
        <end position="91"/>
    </location>
</feature>
<proteinExistence type="predicted"/>
<reference evidence="3 4" key="1">
    <citation type="submission" date="2022-03" db="EMBL/GenBank/DDBJ databases">
        <title>Complete genome sequence of Lysobacter capsici VKM B-2533 and Lysobacter gummosus 10.1.1, promising sources of lytic agents.</title>
        <authorList>
            <person name="Tarlachkov S.V."/>
            <person name="Kudryakova I.V."/>
            <person name="Afoshin A.S."/>
            <person name="Leontyevskaya E.A."/>
            <person name="Leontyevskaya N.V."/>
        </authorList>
    </citation>
    <scope>NUCLEOTIDE SEQUENCE [LARGE SCALE GENOMIC DNA]</scope>
    <source>
        <strain evidence="3 4">10.1.1</strain>
    </source>
</reference>
<dbReference type="EMBL" id="CP093547">
    <property type="protein sequence ID" value="UNP31997.1"/>
    <property type="molecule type" value="Genomic_DNA"/>
</dbReference>
<dbReference type="PANTHER" id="PTHR14239:SF10">
    <property type="entry name" value="REDUCTASE"/>
    <property type="match status" value="1"/>
</dbReference>